<sequence>MSCIRTLYRFSLILALAFCLLLHADFVSAQKVALLPMSDFSKGENGVNLQLTKAVETSLKQLGVEMVSRNDLMLFMARNKVRSFRFLDSYLVKKIGAEFDSSLVLLGTVTEMDEKTPSIGLTFTALDTVDGAPVWSASEATSVKEQAPILGVGEAKSVVDLARPVLKDILSPLADIAHNASSLESRDYQLVGLSLYPGYVRGSQLVKADLKILFLGKRPTFIAAESEIGKSYLQYDRRTDSYQGEWFAPREDGRYDVDLRFEWGRERTVERLESVASYEVINDAPGLEMEIKKTIKIGQRLAFRNHVLILPRVDNLRPMAGWALSIKDERGQVVAYEEYDTDLPERMIWEGRGGDGFRLDNGVYTVGLEVWDLAGNRSAAEQRIVLQAYPPKVEGKIKNIEGEASLTLHAAGFYEFPLSNWRVELRSMTGALLVKGKGRELPATFDFLPVEGEKWAYLTVDGVDPLGNRLRGKKVKLQVVAGEKKIEKQEAESWVPDF</sequence>
<organism evidence="2 3">
    <name type="scientific">Malonomonas rubra DSM 5091</name>
    <dbReference type="NCBI Taxonomy" id="1122189"/>
    <lineage>
        <taxon>Bacteria</taxon>
        <taxon>Pseudomonadati</taxon>
        <taxon>Thermodesulfobacteriota</taxon>
        <taxon>Desulfuromonadia</taxon>
        <taxon>Desulfuromonadales</taxon>
        <taxon>Geopsychrobacteraceae</taxon>
        <taxon>Malonomonas</taxon>
    </lineage>
</organism>
<dbReference type="STRING" id="1122189.SAMN02745165_00354"/>
<evidence type="ECO:0000313" key="3">
    <source>
        <dbReference type="Proteomes" id="UP000184171"/>
    </source>
</evidence>
<dbReference type="Gene3D" id="3.40.50.10610">
    <property type="entry name" value="ABC-type transport auxiliary lipoprotein component"/>
    <property type="match status" value="1"/>
</dbReference>
<dbReference type="Proteomes" id="UP000184171">
    <property type="component" value="Unassembled WGS sequence"/>
</dbReference>
<keyword evidence="1" id="KW-0732">Signal</keyword>
<evidence type="ECO:0000313" key="2">
    <source>
        <dbReference type="EMBL" id="SHI54171.1"/>
    </source>
</evidence>
<protein>
    <recommendedName>
        <fullName evidence="4">FlgD Ig-like domain-containing protein</fullName>
    </recommendedName>
</protein>
<evidence type="ECO:0008006" key="4">
    <source>
        <dbReference type="Google" id="ProtNLM"/>
    </source>
</evidence>
<feature type="chain" id="PRO_5012251870" description="FlgD Ig-like domain-containing protein" evidence="1">
    <location>
        <begin position="30"/>
        <end position="498"/>
    </location>
</feature>
<reference evidence="2 3" key="1">
    <citation type="submission" date="2016-11" db="EMBL/GenBank/DDBJ databases">
        <authorList>
            <person name="Jaros S."/>
            <person name="Januszkiewicz K."/>
            <person name="Wedrychowicz H."/>
        </authorList>
    </citation>
    <scope>NUCLEOTIDE SEQUENCE [LARGE SCALE GENOMIC DNA]</scope>
    <source>
        <strain evidence="2 3">DSM 5091</strain>
    </source>
</reference>
<accession>A0A1M6BZY1</accession>
<dbReference type="EMBL" id="FQZT01000001">
    <property type="protein sequence ID" value="SHI54171.1"/>
    <property type="molecule type" value="Genomic_DNA"/>
</dbReference>
<keyword evidence="3" id="KW-1185">Reference proteome</keyword>
<proteinExistence type="predicted"/>
<name>A0A1M6BZY1_MALRU</name>
<evidence type="ECO:0000256" key="1">
    <source>
        <dbReference type="SAM" id="SignalP"/>
    </source>
</evidence>
<gene>
    <name evidence="2" type="ORF">SAMN02745165_00354</name>
</gene>
<dbReference type="AlphaFoldDB" id="A0A1M6BZY1"/>
<feature type="signal peptide" evidence="1">
    <location>
        <begin position="1"/>
        <end position="29"/>
    </location>
</feature>